<dbReference type="RefSeq" id="WP_087925457.1">
    <property type="nucleotide sequence ID" value="NZ_CP021744.1"/>
</dbReference>
<proteinExistence type="predicted"/>
<evidence type="ECO:0000256" key="1">
    <source>
        <dbReference type="SAM" id="Phobius"/>
    </source>
</evidence>
<keyword evidence="1" id="KW-1133">Transmembrane helix</keyword>
<protein>
    <submittedName>
        <fullName evidence="2">Uncharacterized protein</fullName>
    </submittedName>
</protein>
<keyword evidence="1" id="KW-0472">Membrane</keyword>
<reference evidence="2 3" key="1">
    <citation type="submission" date="2017-06" db="EMBL/GenBank/DDBJ databases">
        <title>Streptomyces albireticuli Genome sequencing and assembly.</title>
        <authorList>
            <person name="Wang Y."/>
            <person name="Du B."/>
            <person name="Ding Y."/>
            <person name="Liu H."/>
            <person name="Hou Q."/>
            <person name="Liu K."/>
            <person name="Yao L."/>
            <person name="Wang C."/>
        </authorList>
    </citation>
    <scope>NUCLEOTIDE SEQUENCE [LARGE SCALE GENOMIC DNA]</scope>
    <source>
        <strain evidence="2 3">MDJK11</strain>
    </source>
</reference>
<dbReference type="OrthoDB" id="9943265at2"/>
<dbReference type="Proteomes" id="UP000195755">
    <property type="component" value="Chromosome"/>
</dbReference>
<evidence type="ECO:0000313" key="2">
    <source>
        <dbReference type="EMBL" id="ARZ66924.1"/>
    </source>
</evidence>
<organism evidence="2 3">
    <name type="scientific">Streptomyces albireticuli</name>
    <dbReference type="NCBI Taxonomy" id="1940"/>
    <lineage>
        <taxon>Bacteria</taxon>
        <taxon>Bacillati</taxon>
        <taxon>Actinomycetota</taxon>
        <taxon>Actinomycetes</taxon>
        <taxon>Kitasatosporales</taxon>
        <taxon>Streptomycetaceae</taxon>
        <taxon>Streptomyces</taxon>
    </lineage>
</organism>
<dbReference type="AlphaFoldDB" id="A0A1Z2KY04"/>
<dbReference type="KEGG" id="salj:SMD11_1263"/>
<keyword evidence="1" id="KW-0812">Transmembrane</keyword>
<sequence>MAISEILSIVFGTGGAASLAAFLKLWRQRKDAFDRARREHIEDLAKWRTELQDTVHELQALVEYYRSVSADYAWQLRQNGIQPMTSAVKPGTSAN</sequence>
<gene>
    <name evidence="2" type="ORF">SMD11_1263</name>
</gene>
<evidence type="ECO:0000313" key="3">
    <source>
        <dbReference type="Proteomes" id="UP000195755"/>
    </source>
</evidence>
<dbReference type="EMBL" id="CP021744">
    <property type="protein sequence ID" value="ARZ66924.1"/>
    <property type="molecule type" value="Genomic_DNA"/>
</dbReference>
<name>A0A1Z2KY04_9ACTN</name>
<feature type="transmembrane region" description="Helical" evidence="1">
    <location>
        <begin position="6"/>
        <end position="26"/>
    </location>
</feature>
<accession>A0A1Z2KY04</accession>